<dbReference type="Proteomes" id="UP000713596">
    <property type="component" value="Unassembled WGS sequence"/>
</dbReference>
<dbReference type="InterPro" id="IPR052550">
    <property type="entry name" value="Pyrimidine_5'-ntase_YjjG"/>
</dbReference>
<dbReference type="Pfam" id="PF00702">
    <property type="entry name" value="Hydrolase"/>
    <property type="match status" value="1"/>
</dbReference>
<reference evidence="1" key="1">
    <citation type="journal article" date="2021" name="PeerJ">
        <title>Extensive microbial diversity within the chicken gut microbiome revealed by metagenomics and culture.</title>
        <authorList>
            <person name="Gilroy R."/>
            <person name="Ravi A."/>
            <person name="Getino M."/>
            <person name="Pursley I."/>
            <person name="Horton D.L."/>
            <person name="Alikhan N.F."/>
            <person name="Baker D."/>
            <person name="Gharbi K."/>
            <person name="Hall N."/>
            <person name="Watson M."/>
            <person name="Adriaenssens E.M."/>
            <person name="Foster-Nyarko E."/>
            <person name="Jarju S."/>
            <person name="Secka A."/>
            <person name="Antonio M."/>
            <person name="Oren A."/>
            <person name="Chaudhuri R.R."/>
            <person name="La Ragione R."/>
            <person name="Hildebrand F."/>
            <person name="Pallen M.J."/>
        </authorList>
    </citation>
    <scope>NUCLEOTIDE SEQUENCE</scope>
    <source>
        <strain evidence="1">B5_2728</strain>
    </source>
</reference>
<dbReference type="InterPro" id="IPR011951">
    <property type="entry name" value="HAD-SF_hydro_IA_YjjG/PynA"/>
</dbReference>
<dbReference type="PANTHER" id="PTHR47478:SF1">
    <property type="entry name" value="PYRIMIDINE 5'-NUCLEOTIDASE YJJG"/>
    <property type="match status" value="1"/>
</dbReference>
<dbReference type="AlphaFoldDB" id="A0A948T2J0"/>
<dbReference type="SUPFAM" id="SSF56784">
    <property type="entry name" value="HAD-like"/>
    <property type="match status" value="1"/>
</dbReference>
<dbReference type="GO" id="GO:0008253">
    <property type="term" value="F:5'-nucleotidase activity"/>
    <property type="evidence" value="ECO:0007669"/>
    <property type="project" value="InterPro"/>
</dbReference>
<organism evidence="1 2">
    <name type="scientific">Candidatus Allofournierella pullistercoris</name>
    <dbReference type="NCBI Taxonomy" id="2838597"/>
    <lineage>
        <taxon>Bacteria</taxon>
        <taxon>Bacillati</taxon>
        <taxon>Bacillota</taxon>
        <taxon>Clostridia</taxon>
        <taxon>Eubacteriales</taxon>
        <taxon>Oscillospiraceae</taxon>
        <taxon>Allofournierella</taxon>
    </lineage>
</organism>
<name>A0A948T2J0_9FIRM</name>
<proteinExistence type="predicted"/>
<dbReference type="NCBIfam" id="NF006976">
    <property type="entry name" value="PRK09449.1"/>
    <property type="match status" value="1"/>
</dbReference>
<dbReference type="SFLD" id="SFLDS00003">
    <property type="entry name" value="Haloacid_Dehalogenase"/>
    <property type="match status" value="1"/>
</dbReference>
<dbReference type="InterPro" id="IPR006439">
    <property type="entry name" value="HAD-SF_hydro_IA"/>
</dbReference>
<comment type="caution">
    <text evidence="1">The sequence shown here is derived from an EMBL/GenBank/DDBJ whole genome shotgun (WGS) entry which is preliminary data.</text>
</comment>
<dbReference type="InterPro" id="IPR023214">
    <property type="entry name" value="HAD_sf"/>
</dbReference>
<dbReference type="EMBL" id="JAHLFP010000047">
    <property type="protein sequence ID" value="MBU3806397.1"/>
    <property type="molecule type" value="Genomic_DNA"/>
</dbReference>
<dbReference type="InterPro" id="IPR036412">
    <property type="entry name" value="HAD-like_sf"/>
</dbReference>
<dbReference type="Gene3D" id="1.10.150.240">
    <property type="entry name" value="Putative phosphatase, domain 2"/>
    <property type="match status" value="1"/>
</dbReference>
<evidence type="ECO:0000313" key="2">
    <source>
        <dbReference type="Proteomes" id="UP000713596"/>
    </source>
</evidence>
<protein>
    <submittedName>
        <fullName evidence="1">YjjG family noncanonical pyrimidine nucleotidase</fullName>
    </submittedName>
</protein>
<dbReference type="Gene3D" id="3.40.50.1000">
    <property type="entry name" value="HAD superfamily/HAD-like"/>
    <property type="match status" value="1"/>
</dbReference>
<evidence type="ECO:0000313" key="1">
    <source>
        <dbReference type="EMBL" id="MBU3806397.1"/>
    </source>
</evidence>
<gene>
    <name evidence="1" type="ORF">H9882_05840</name>
</gene>
<dbReference type="NCBIfam" id="TIGR02254">
    <property type="entry name" value="YjjG_YfnB"/>
    <property type="match status" value="1"/>
</dbReference>
<dbReference type="InterPro" id="IPR023198">
    <property type="entry name" value="PGP-like_dom2"/>
</dbReference>
<reference evidence="1" key="2">
    <citation type="submission" date="2021-04" db="EMBL/GenBank/DDBJ databases">
        <authorList>
            <person name="Gilroy R."/>
        </authorList>
    </citation>
    <scope>NUCLEOTIDE SEQUENCE</scope>
    <source>
        <strain evidence="1">B5_2728</strain>
    </source>
</reference>
<sequence length="245" mass="27951">MAYYYCVLLDLDGTLLDFDRAEENALEDTLREFELPCDEQAKSLYREINKGLWAAMEQGKIKRDKLLVERFARFCKQLKAPCNPAQMNRYFLQRLAEGAETMPGALEVVRELSEVATLVGATNGVTQVQKQRLELSGLGQYMDEVFVSEQVGYEKPNRRFFDHILKTMGVERRDKVLMVGDSLSADIKGGQNADIATCWCNFINQPAPEGVQPTYTITQLRDLYAIVMEEDELQNVGVKHRKHQS</sequence>
<dbReference type="NCBIfam" id="TIGR01549">
    <property type="entry name" value="HAD-SF-IA-v1"/>
    <property type="match status" value="1"/>
</dbReference>
<dbReference type="PANTHER" id="PTHR47478">
    <property type="match status" value="1"/>
</dbReference>
<dbReference type="SFLD" id="SFLDG01129">
    <property type="entry name" value="C1.5:_HAD__Beta-PGM__Phosphata"/>
    <property type="match status" value="1"/>
</dbReference>
<accession>A0A948T2J0</accession>